<dbReference type="Proteomes" id="UP000828390">
    <property type="component" value="Unassembled WGS sequence"/>
</dbReference>
<evidence type="ECO:0000313" key="2">
    <source>
        <dbReference type="Proteomes" id="UP000828390"/>
    </source>
</evidence>
<name>A0A9D4KRI2_DREPO</name>
<reference evidence="1" key="2">
    <citation type="submission" date="2020-11" db="EMBL/GenBank/DDBJ databases">
        <authorList>
            <person name="McCartney M.A."/>
            <person name="Auch B."/>
            <person name="Kono T."/>
            <person name="Mallez S."/>
            <person name="Becker A."/>
            <person name="Gohl D.M."/>
            <person name="Silverstein K.A.T."/>
            <person name="Koren S."/>
            <person name="Bechman K.B."/>
            <person name="Herman A."/>
            <person name="Abrahante J.E."/>
            <person name="Garbe J."/>
        </authorList>
    </citation>
    <scope>NUCLEOTIDE SEQUENCE</scope>
    <source>
        <strain evidence="1">Duluth1</strain>
        <tissue evidence="1">Whole animal</tissue>
    </source>
</reference>
<gene>
    <name evidence="1" type="ORF">DPMN_087039</name>
</gene>
<evidence type="ECO:0000313" key="1">
    <source>
        <dbReference type="EMBL" id="KAH3844777.1"/>
    </source>
</evidence>
<dbReference type="AlphaFoldDB" id="A0A9D4KRI2"/>
<comment type="caution">
    <text evidence="1">The sequence shown here is derived from an EMBL/GenBank/DDBJ whole genome shotgun (WGS) entry which is preliminary data.</text>
</comment>
<keyword evidence="2" id="KW-1185">Reference proteome</keyword>
<proteinExistence type="predicted"/>
<accession>A0A9D4KRI2</accession>
<organism evidence="1 2">
    <name type="scientific">Dreissena polymorpha</name>
    <name type="common">Zebra mussel</name>
    <name type="synonym">Mytilus polymorpha</name>
    <dbReference type="NCBI Taxonomy" id="45954"/>
    <lineage>
        <taxon>Eukaryota</taxon>
        <taxon>Metazoa</taxon>
        <taxon>Spiralia</taxon>
        <taxon>Lophotrochozoa</taxon>
        <taxon>Mollusca</taxon>
        <taxon>Bivalvia</taxon>
        <taxon>Autobranchia</taxon>
        <taxon>Heteroconchia</taxon>
        <taxon>Euheterodonta</taxon>
        <taxon>Imparidentia</taxon>
        <taxon>Neoheterodontei</taxon>
        <taxon>Myida</taxon>
        <taxon>Dreissenoidea</taxon>
        <taxon>Dreissenidae</taxon>
        <taxon>Dreissena</taxon>
    </lineage>
</organism>
<protein>
    <submittedName>
        <fullName evidence="1">Uncharacterized protein</fullName>
    </submittedName>
</protein>
<reference evidence="1" key="1">
    <citation type="journal article" date="2019" name="bioRxiv">
        <title>The Genome of the Zebra Mussel, Dreissena polymorpha: A Resource for Invasive Species Research.</title>
        <authorList>
            <person name="McCartney M.A."/>
            <person name="Auch B."/>
            <person name="Kono T."/>
            <person name="Mallez S."/>
            <person name="Zhang Y."/>
            <person name="Obille A."/>
            <person name="Becker A."/>
            <person name="Abrahante J.E."/>
            <person name="Garbe J."/>
            <person name="Badalamenti J.P."/>
            <person name="Herman A."/>
            <person name="Mangelson H."/>
            <person name="Liachko I."/>
            <person name="Sullivan S."/>
            <person name="Sone E.D."/>
            <person name="Koren S."/>
            <person name="Silverstein K.A.T."/>
            <person name="Beckman K.B."/>
            <person name="Gohl D.M."/>
        </authorList>
    </citation>
    <scope>NUCLEOTIDE SEQUENCE</scope>
    <source>
        <strain evidence="1">Duluth1</strain>
        <tissue evidence="1">Whole animal</tissue>
    </source>
</reference>
<dbReference type="EMBL" id="JAIWYP010000003">
    <property type="protein sequence ID" value="KAH3844777.1"/>
    <property type="molecule type" value="Genomic_DNA"/>
</dbReference>
<sequence>MRTQMKALEQVTSWLIGQLATLEELLQFLRLQKLFVNSDNSKISSGQVENMRQFCSYLGVAAPERFTLAPPNSVAILLHWKILLVISARLHKDEHNFWRSAYPLLEGYDAEPDDEEMVFPKIPVAVDSHLHPDRLACKAALSAECTLYEVLNAGLVRAEQRVQVKGGVAVYCNPETYSTVDKMATFPKIIPVVVGVHP</sequence>